<feature type="chain" id="PRO_5036456345" description="C1q domain-containing protein" evidence="4">
    <location>
        <begin position="24"/>
        <end position="203"/>
    </location>
</feature>
<organism evidence="6 7">
    <name type="scientific">Magallana gigas</name>
    <name type="common">Pacific oyster</name>
    <name type="synonym">Crassostrea gigas</name>
    <dbReference type="NCBI Taxonomy" id="29159"/>
    <lineage>
        <taxon>Eukaryota</taxon>
        <taxon>Metazoa</taxon>
        <taxon>Spiralia</taxon>
        <taxon>Lophotrochozoa</taxon>
        <taxon>Mollusca</taxon>
        <taxon>Bivalvia</taxon>
        <taxon>Autobranchia</taxon>
        <taxon>Pteriomorphia</taxon>
        <taxon>Ostreida</taxon>
        <taxon>Ostreoidea</taxon>
        <taxon>Ostreidae</taxon>
        <taxon>Magallana</taxon>
    </lineage>
</organism>
<proteinExistence type="predicted"/>
<protein>
    <recommendedName>
        <fullName evidence="5">C1q domain-containing protein</fullName>
    </recommendedName>
</protein>
<dbReference type="Proteomes" id="UP000005408">
    <property type="component" value="Unassembled WGS sequence"/>
</dbReference>
<evidence type="ECO:0000256" key="2">
    <source>
        <dbReference type="ARBA" id="ARBA00022525"/>
    </source>
</evidence>
<sequence>MDSKIAITYAAIFCVIWISYTVAEQQNSDSSLSSCASQQDICRKIGWEPKCSAQTINECKGNTIAFHAILSSELKNTPVNTIIKFGNVQVNEGSGYNPATGKFTAPVDGVYSFSWTYHTNKGSVAYLGGYVDGTIRTYIGTYTQANTWQSQTGNLVIKLKKGNQFWVQTYLQTVQHLSKVYTCVWIQDIWLLKSNKPATITEV</sequence>
<evidence type="ECO:0000256" key="3">
    <source>
        <dbReference type="ARBA" id="ARBA00022729"/>
    </source>
</evidence>
<dbReference type="PANTHER" id="PTHR22923">
    <property type="entry name" value="CEREBELLIN-RELATED"/>
    <property type="match status" value="1"/>
</dbReference>
<evidence type="ECO:0000256" key="4">
    <source>
        <dbReference type="SAM" id="SignalP"/>
    </source>
</evidence>
<comment type="subcellular location">
    <subcellularLocation>
        <location evidence="1">Secreted</location>
    </subcellularLocation>
</comment>
<evidence type="ECO:0000259" key="5">
    <source>
        <dbReference type="PROSITE" id="PS50871"/>
    </source>
</evidence>
<dbReference type="Gene3D" id="2.60.120.40">
    <property type="match status" value="1"/>
</dbReference>
<keyword evidence="7" id="KW-1185">Reference proteome</keyword>
<dbReference type="GO" id="GO:0005576">
    <property type="term" value="C:extracellular region"/>
    <property type="evidence" value="ECO:0007669"/>
    <property type="project" value="UniProtKB-SubCell"/>
</dbReference>
<dbReference type="InterPro" id="IPR050822">
    <property type="entry name" value="Cerebellin_Synaptic_Org"/>
</dbReference>
<dbReference type="InterPro" id="IPR008983">
    <property type="entry name" value="Tumour_necrosis_fac-like_dom"/>
</dbReference>
<dbReference type="Pfam" id="PF00386">
    <property type="entry name" value="C1q"/>
    <property type="match status" value="1"/>
</dbReference>
<feature type="signal peptide" evidence="4">
    <location>
        <begin position="1"/>
        <end position="23"/>
    </location>
</feature>
<evidence type="ECO:0000313" key="7">
    <source>
        <dbReference type="Proteomes" id="UP000005408"/>
    </source>
</evidence>
<dbReference type="PRINTS" id="PR00007">
    <property type="entry name" value="COMPLEMNTC1Q"/>
</dbReference>
<accession>A0A8W8LZ48</accession>
<dbReference type="SUPFAM" id="SSF49842">
    <property type="entry name" value="TNF-like"/>
    <property type="match status" value="1"/>
</dbReference>
<dbReference type="EnsemblMetazoa" id="G30519.1">
    <property type="protein sequence ID" value="G30519.1:cds"/>
    <property type="gene ID" value="G30519"/>
</dbReference>
<feature type="domain" description="C1q" evidence="5">
    <location>
        <begin position="59"/>
        <end position="198"/>
    </location>
</feature>
<reference evidence="6" key="1">
    <citation type="submission" date="2022-08" db="UniProtKB">
        <authorList>
            <consortium name="EnsemblMetazoa"/>
        </authorList>
    </citation>
    <scope>IDENTIFICATION</scope>
    <source>
        <strain evidence="6">05x7-T-G4-1.051#20</strain>
    </source>
</reference>
<dbReference type="PROSITE" id="PS50871">
    <property type="entry name" value="C1Q"/>
    <property type="match status" value="1"/>
</dbReference>
<evidence type="ECO:0000256" key="1">
    <source>
        <dbReference type="ARBA" id="ARBA00004613"/>
    </source>
</evidence>
<dbReference type="InterPro" id="IPR001073">
    <property type="entry name" value="C1q_dom"/>
</dbReference>
<name>A0A8W8LZ48_MAGGI</name>
<keyword evidence="2" id="KW-0964">Secreted</keyword>
<evidence type="ECO:0000313" key="6">
    <source>
        <dbReference type="EnsemblMetazoa" id="G30519.1:cds"/>
    </source>
</evidence>
<dbReference type="SMART" id="SM00110">
    <property type="entry name" value="C1Q"/>
    <property type="match status" value="1"/>
</dbReference>
<dbReference type="PANTHER" id="PTHR22923:SF116">
    <property type="entry name" value="C1Q DOMAIN-CONTAINING PROTEIN"/>
    <property type="match status" value="1"/>
</dbReference>
<keyword evidence="3 4" id="KW-0732">Signal</keyword>
<dbReference type="AlphaFoldDB" id="A0A8W8LZ48"/>